<feature type="transmembrane region" description="Helical" evidence="7">
    <location>
        <begin position="12"/>
        <end position="34"/>
    </location>
</feature>
<protein>
    <recommendedName>
        <fullName evidence="7">Tetraspanin</fullName>
    </recommendedName>
</protein>
<dbReference type="AlphaFoldDB" id="A0A2J7QZL2"/>
<proteinExistence type="inferred from homology"/>
<name>A0A2J7QZL2_9NEOP</name>
<keyword evidence="4 7" id="KW-1133">Transmembrane helix</keyword>
<feature type="transmembrane region" description="Helical" evidence="7">
    <location>
        <begin position="197"/>
        <end position="223"/>
    </location>
</feature>
<evidence type="ECO:0000256" key="4">
    <source>
        <dbReference type="ARBA" id="ARBA00022989"/>
    </source>
</evidence>
<dbReference type="STRING" id="105785.A0A2J7QZL2"/>
<comment type="similarity">
    <text evidence="2 7">Belongs to the tetraspanin (TM4SF) family.</text>
</comment>
<evidence type="ECO:0000313" key="9">
    <source>
        <dbReference type="Proteomes" id="UP000235965"/>
    </source>
</evidence>
<evidence type="ECO:0000256" key="7">
    <source>
        <dbReference type="RuleBase" id="RU361218"/>
    </source>
</evidence>
<evidence type="ECO:0000313" key="8">
    <source>
        <dbReference type="EMBL" id="PNF34005.1"/>
    </source>
</evidence>
<comment type="subcellular location">
    <subcellularLocation>
        <location evidence="1 7">Membrane</location>
        <topology evidence="1 7">Multi-pass membrane protein</topology>
    </subcellularLocation>
</comment>
<dbReference type="InterPro" id="IPR008952">
    <property type="entry name" value="Tetraspanin_EC2_sf"/>
</dbReference>
<keyword evidence="3 7" id="KW-0812">Transmembrane</keyword>
<dbReference type="Proteomes" id="UP000235965">
    <property type="component" value="Unassembled WGS sequence"/>
</dbReference>
<feature type="disulfide bond" evidence="6">
    <location>
        <begin position="145"/>
        <end position="166"/>
    </location>
</feature>
<dbReference type="InterPro" id="IPR018499">
    <property type="entry name" value="Tetraspanin/Peripherin"/>
</dbReference>
<dbReference type="Gene3D" id="1.10.1450.10">
    <property type="entry name" value="Tetraspanin"/>
    <property type="match status" value="1"/>
</dbReference>
<dbReference type="PRINTS" id="PR00259">
    <property type="entry name" value="TMFOUR"/>
</dbReference>
<dbReference type="Pfam" id="PF00335">
    <property type="entry name" value="Tetraspanin"/>
    <property type="match status" value="1"/>
</dbReference>
<keyword evidence="9" id="KW-1185">Reference proteome</keyword>
<comment type="caution">
    <text evidence="8">The sequence shown here is derived from an EMBL/GenBank/DDBJ whole genome shotgun (WGS) entry which is preliminary data.</text>
</comment>
<evidence type="ECO:0000256" key="1">
    <source>
        <dbReference type="ARBA" id="ARBA00004141"/>
    </source>
</evidence>
<evidence type="ECO:0000256" key="6">
    <source>
        <dbReference type="PIRSR" id="PIRSR002419-1"/>
    </source>
</evidence>
<sequence>MVSGGMACVKYLLFVFNLVFAISGIAILAVGAIIQNFYSNYTDFLHGKFFVGPVLLIVVGVIVFVVAFFGCCGAVKENHCMIMTFAGLLLVVFGLELAGGITGYVLRDDVGDMLQNTVNSSMSKYSYNKEITKTWDIMQHDLHCCGTEGPGDWKNVFKNNTLPETCCPSVDPCEMDSKDHYYKDGCLSILQNEIKHYALLLGGVGIGLACVQLIGVVFACCLARSIRKEYETV</sequence>
<dbReference type="PANTHER" id="PTHR19282:SF482">
    <property type="entry name" value="FI23944P1-RELATED"/>
    <property type="match status" value="1"/>
</dbReference>
<dbReference type="OrthoDB" id="10033535at2759"/>
<keyword evidence="6" id="KW-1015">Disulfide bond</keyword>
<dbReference type="PROSITE" id="PS00421">
    <property type="entry name" value="TM4_1"/>
    <property type="match status" value="1"/>
</dbReference>
<keyword evidence="5 7" id="KW-0472">Membrane</keyword>
<reference evidence="8 9" key="1">
    <citation type="submission" date="2017-12" db="EMBL/GenBank/DDBJ databases">
        <title>Hemimetabolous genomes reveal molecular basis of termite eusociality.</title>
        <authorList>
            <person name="Harrison M.C."/>
            <person name="Jongepier E."/>
            <person name="Robertson H.M."/>
            <person name="Arning N."/>
            <person name="Bitard-Feildel T."/>
            <person name="Chao H."/>
            <person name="Childers C.P."/>
            <person name="Dinh H."/>
            <person name="Doddapaneni H."/>
            <person name="Dugan S."/>
            <person name="Gowin J."/>
            <person name="Greiner C."/>
            <person name="Han Y."/>
            <person name="Hu H."/>
            <person name="Hughes D.S.T."/>
            <person name="Huylmans A.-K."/>
            <person name="Kemena C."/>
            <person name="Kremer L.P.M."/>
            <person name="Lee S.L."/>
            <person name="Lopez-Ezquerra A."/>
            <person name="Mallet L."/>
            <person name="Monroy-Kuhn J.M."/>
            <person name="Moser A."/>
            <person name="Murali S.C."/>
            <person name="Muzny D.M."/>
            <person name="Otani S."/>
            <person name="Piulachs M.-D."/>
            <person name="Poelchau M."/>
            <person name="Qu J."/>
            <person name="Schaub F."/>
            <person name="Wada-Katsumata A."/>
            <person name="Worley K.C."/>
            <person name="Xie Q."/>
            <person name="Ylla G."/>
            <person name="Poulsen M."/>
            <person name="Gibbs R.A."/>
            <person name="Schal C."/>
            <person name="Richards S."/>
            <person name="Belles X."/>
            <person name="Korb J."/>
            <person name="Bornberg-Bauer E."/>
        </authorList>
    </citation>
    <scope>NUCLEOTIDE SEQUENCE [LARGE SCALE GENOMIC DNA]</scope>
    <source>
        <tissue evidence="8">Whole body</tissue>
    </source>
</reference>
<dbReference type="GO" id="GO:0005886">
    <property type="term" value="C:plasma membrane"/>
    <property type="evidence" value="ECO:0007669"/>
    <property type="project" value="TreeGrafter"/>
</dbReference>
<accession>A0A2J7QZL2</accession>
<gene>
    <name evidence="8" type="primary">CD63_0</name>
    <name evidence="8" type="ORF">B7P43_G04644</name>
</gene>
<dbReference type="EMBL" id="NEVH01009069">
    <property type="protein sequence ID" value="PNF34005.1"/>
    <property type="molecule type" value="Genomic_DNA"/>
</dbReference>
<dbReference type="InterPro" id="IPR000301">
    <property type="entry name" value="Tetraspanin_animals"/>
</dbReference>
<feature type="transmembrane region" description="Helical" evidence="7">
    <location>
        <begin position="82"/>
        <end position="106"/>
    </location>
</feature>
<dbReference type="InterPro" id="IPR018503">
    <property type="entry name" value="Tetraspanin_CS"/>
</dbReference>
<dbReference type="PANTHER" id="PTHR19282">
    <property type="entry name" value="TETRASPANIN"/>
    <property type="match status" value="1"/>
</dbReference>
<dbReference type="FunCoup" id="A0A2J7QZL2">
    <property type="interactions" value="152"/>
</dbReference>
<dbReference type="InParanoid" id="A0A2J7QZL2"/>
<evidence type="ECO:0000256" key="3">
    <source>
        <dbReference type="ARBA" id="ARBA00022692"/>
    </source>
</evidence>
<dbReference type="PIRSF" id="PIRSF002419">
    <property type="entry name" value="Tetraspanin"/>
    <property type="match status" value="1"/>
</dbReference>
<organism evidence="8 9">
    <name type="scientific">Cryptotermes secundus</name>
    <dbReference type="NCBI Taxonomy" id="105785"/>
    <lineage>
        <taxon>Eukaryota</taxon>
        <taxon>Metazoa</taxon>
        <taxon>Ecdysozoa</taxon>
        <taxon>Arthropoda</taxon>
        <taxon>Hexapoda</taxon>
        <taxon>Insecta</taxon>
        <taxon>Pterygota</taxon>
        <taxon>Neoptera</taxon>
        <taxon>Polyneoptera</taxon>
        <taxon>Dictyoptera</taxon>
        <taxon>Blattodea</taxon>
        <taxon>Blattoidea</taxon>
        <taxon>Termitoidae</taxon>
        <taxon>Kalotermitidae</taxon>
        <taxon>Cryptotermitinae</taxon>
        <taxon>Cryptotermes</taxon>
    </lineage>
</organism>
<dbReference type="CDD" id="cd03127">
    <property type="entry name" value="tetraspanin_LEL"/>
    <property type="match status" value="1"/>
</dbReference>
<feature type="transmembrane region" description="Helical" evidence="7">
    <location>
        <begin position="54"/>
        <end position="75"/>
    </location>
</feature>
<evidence type="ECO:0000256" key="5">
    <source>
        <dbReference type="ARBA" id="ARBA00023136"/>
    </source>
</evidence>
<evidence type="ECO:0000256" key="2">
    <source>
        <dbReference type="ARBA" id="ARBA00006840"/>
    </source>
</evidence>
<dbReference type="SUPFAM" id="SSF48652">
    <property type="entry name" value="Tetraspanin"/>
    <property type="match status" value="1"/>
</dbReference>